<organism evidence="11 12">
    <name type="scientific">Blomia tropicalis</name>
    <name type="common">Mite</name>
    <dbReference type="NCBI Taxonomy" id="40697"/>
    <lineage>
        <taxon>Eukaryota</taxon>
        <taxon>Metazoa</taxon>
        <taxon>Ecdysozoa</taxon>
        <taxon>Arthropoda</taxon>
        <taxon>Chelicerata</taxon>
        <taxon>Arachnida</taxon>
        <taxon>Acari</taxon>
        <taxon>Acariformes</taxon>
        <taxon>Sarcoptiformes</taxon>
        <taxon>Astigmata</taxon>
        <taxon>Glycyphagoidea</taxon>
        <taxon>Echimyopodidae</taxon>
        <taxon>Blomia</taxon>
    </lineage>
</organism>
<dbReference type="Proteomes" id="UP001142055">
    <property type="component" value="Chromosome 1"/>
</dbReference>
<dbReference type="InterPro" id="IPR000719">
    <property type="entry name" value="Prot_kinase_dom"/>
</dbReference>
<dbReference type="InterPro" id="IPR011009">
    <property type="entry name" value="Kinase-like_dom_sf"/>
</dbReference>
<keyword evidence="5" id="KW-0418">Kinase</keyword>
<feature type="binding site" evidence="9">
    <location>
        <position position="927"/>
    </location>
    <ligand>
        <name>ATP</name>
        <dbReference type="ChEBI" id="CHEBI:30616"/>
    </ligand>
</feature>
<dbReference type="Gene3D" id="3.40.50.1010">
    <property type="entry name" value="5'-nuclease"/>
    <property type="match status" value="1"/>
</dbReference>
<feature type="domain" description="Protein kinase" evidence="10">
    <location>
        <begin position="898"/>
        <end position="1325"/>
    </location>
</feature>
<evidence type="ECO:0000256" key="5">
    <source>
        <dbReference type="ARBA" id="ARBA00022777"/>
    </source>
</evidence>
<dbReference type="SUPFAM" id="SSF56112">
    <property type="entry name" value="Protein kinase-like (PK-like)"/>
    <property type="match status" value="1"/>
</dbReference>
<dbReference type="PROSITE" id="PS00107">
    <property type="entry name" value="PROTEIN_KINASE_ATP"/>
    <property type="match status" value="1"/>
</dbReference>
<evidence type="ECO:0000256" key="9">
    <source>
        <dbReference type="PROSITE-ProRule" id="PRU10141"/>
    </source>
</evidence>
<dbReference type="InterPro" id="IPR051334">
    <property type="entry name" value="SRPK"/>
</dbReference>
<evidence type="ECO:0000256" key="2">
    <source>
        <dbReference type="ARBA" id="ARBA00022527"/>
    </source>
</evidence>
<dbReference type="GO" id="GO:0050684">
    <property type="term" value="P:regulation of mRNA processing"/>
    <property type="evidence" value="ECO:0007669"/>
    <property type="project" value="TreeGrafter"/>
</dbReference>
<protein>
    <recommendedName>
        <fullName evidence="1">non-specific serine/threonine protein kinase</fullName>
        <ecNumber evidence="1">2.7.11.1</ecNumber>
    </recommendedName>
</protein>
<evidence type="ECO:0000256" key="4">
    <source>
        <dbReference type="ARBA" id="ARBA00022741"/>
    </source>
</evidence>
<evidence type="ECO:0000256" key="7">
    <source>
        <dbReference type="ARBA" id="ARBA00047899"/>
    </source>
</evidence>
<dbReference type="Gene3D" id="3.30.200.20">
    <property type="entry name" value="Phosphorylase Kinase, domain 1"/>
    <property type="match status" value="1"/>
</dbReference>
<evidence type="ECO:0000256" key="6">
    <source>
        <dbReference type="ARBA" id="ARBA00022840"/>
    </source>
</evidence>
<keyword evidence="12" id="KW-1185">Reference proteome</keyword>
<evidence type="ECO:0000313" key="12">
    <source>
        <dbReference type="Proteomes" id="UP001142055"/>
    </source>
</evidence>
<dbReference type="InterPro" id="IPR008271">
    <property type="entry name" value="Ser/Thr_kinase_AS"/>
</dbReference>
<dbReference type="EC" id="2.7.11.1" evidence="1"/>
<keyword evidence="4 9" id="KW-0547">Nucleotide-binding</keyword>
<dbReference type="InterPro" id="IPR029060">
    <property type="entry name" value="PIN-like_dom_sf"/>
</dbReference>
<sequence length="1357" mass="156542">MPIEGLHAYIAGHRLYSPHQLYGTKLLLDARHLSNELHLCYLESHSDQFYGGDYPHFTAYITKFFKSLVECDITPIIFMDCGFVPPNCEMESSKFEQQLLTAQALYQGRVPANEESIAPCLKSMVFNLIIKQMGFRCYAATTRPVEELLPQMALDLKCPVLSNETDLLVYNLPGGVIPLCTLLIPPEGTRVQVGDNGIKYLQCELFKLDQLPKLITGIRLDLVSICGPILGNYLDLEESAKIVSRFPKITYRAKSTRDYEIHQVLSWIATQDSLSSALSNLKRFTGNPNHIVLKRIQERMLTAQRTGPGFVQWRIEKYFKDNYEKLFPLPKGMPIKLRNRLVLVDVDRRLINIMRHQVEFHRPLVDDFSLDDSVYRITDQLIPIIYGLLRQNATEPGTFKNIIRHVRKGYRRTEQTIEPQSQLNGKLLPTPEEIIGMQELERQDLFFDIIGFSCTFFDEIKETLKLLKMESADHESQLATCILYVIYFIRNYPHDMWIEFVYALISNILLIGNFCGDEQTKSVITTFLPLDSASEQKPIIDHLNRLGTLIPRIIPAYSYKPKITHYFNSFQVCLQDLTFLSQILMVSKTFHMNQIVFGLQGSFLYNLTNDLIAHTSPLKRLEDDLLQGDKFPFINGFRKVSEFIFEKCGRHLQDGNDVNHSNGTNRCFVYGSRLESNQFPVITEPVHQFNTIVPMAKKKTHGKKNRRTNLKDVSNYHATKTVAMNKVQKKSCDQNDDDHCVSNNVCSINNENLPYLPVGDTTIPVGAPEGTWNANHCQHHSINVNGLNENISNDTEHNLSSCKNITNLIVSESITYNYGETMPNDENLNEDHSSTHEEHNSCEDIVRSLSPHTNFKESLLDYANDISDSEDQEPECKEEYQPGGYYPLKMFDVLCGRYSCIIKLGWGHFSTVWLFWDMQGYRFVAIKVMKALEQYREVAKDEIDILKYIRDYDAIDYNRYRIVTLIDNFTVHSINGSHECMVFDVFSGNLLKLVVKSNYTGIPLENVRDIIRQVLEGLDFLHRKCGIIHTDLKPENVLLEDNNDFARKLAFKAYYRVHHKIELPYFYIANAPKEQFNLQKIRDNRRLKKKIKKKAKKGNVITNQENNTRNEMESENDTIWKDGSDQFQGATYPSHVVDVLNSGQMLMNEELEDHPDPTFNVCDIRVKIGDLGNACWVDRHFCDDIQTRQYRSPEVILGAGYSTSADIWSVACMAFELATGEYLFNPRHAKAIERDIEHLSLMTKYRGYIPNYLISLGKFSGDYFHNNRLRCKKPIMGRKICNLLMEQENWPYDIAKLFGDFLDSMLELDPYKRPTAAQCLEHPFMTIDHDFSHLQKFKRKNESQSHSSSSSSSKEYI</sequence>
<evidence type="ECO:0000313" key="11">
    <source>
        <dbReference type="EMBL" id="KAJ6224285.1"/>
    </source>
</evidence>
<evidence type="ECO:0000256" key="1">
    <source>
        <dbReference type="ARBA" id="ARBA00012513"/>
    </source>
</evidence>
<dbReference type="EMBL" id="JAPWDV010000001">
    <property type="protein sequence ID" value="KAJ6224285.1"/>
    <property type="molecule type" value="Genomic_DNA"/>
</dbReference>
<proteinExistence type="predicted"/>
<keyword evidence="6 9" id="KW-0067">ATP-binding</keyword>
<dbReference type="GO" id="GO:0004674">
    <property type="term" value="F:protein serine/threonine kinase activity"/>
    <property type="evidence" value="ECO:0007669"/>
    <property type="project" value="UniProtKB-KW"/>
</dbReference>
<dbReference type="PROSITE" id="PS50011">
    <property type="entry name" value="PROTEIN_KINASE_DOM"/>
    <property type="match status" value="1"/>
</dbReference>
<dbReference type="Pfam" id="PF00069">
    <property type="entry name" value="Pkinase"/>
    <property type="match status" value="2"/>
</dbReference>
<evidence type="ECO:0000256" key="8">
    <source>
        <dbReference type="ARBA" id="ARBA00048679"/>
    </source>
</evidence>
<gene>
    <name evidence="11" type="ORF">RDWZM_002830</name>
</gene>
<dbReference type="FunFam" id="1.10.510.10:FF:000275">
    <property type="entry name" value="SRSF protein kinase 2 isoform X3"/>
    <property type="match status" value="1"/>
</dbReference>
<dbReference type="GO" id="GO:0000245">
    <property type="term" value="P:spliceosomal complex assembly"/>
    <property type="evidence" value="ECO:0007669"/>
    <property type="project" value="TreeGrafter"/>
</dbReference>
<comment type="catalytic activity">
    <reaction evidence="8">
        <text>L-seryl-[protein] + ATP = O-phospho-L-seryl-[protein] + ADP + H(+)</text>
        <dbReference type="Rhea" id="RHEA:17989"/>
        <dbReference type="Rhea" id="RHEA-COMP:9863"/>
        <dbReference type="Rhea" id="RHEA-COMP:11604"/>
        <dbReference type="ChEBI" id="CHEBI:15378"/>
        <dbReference type="ChEBI" id="CHEBI:29999"/>
        <dbReference type="ChEBI" id="CHEBI:30616"/>
        <dbReference type="ChEBI" id="CHEBI:83421"/>
        <dbReference type="ChEBI" id="CHEBI:456216"/>
        <dbReference type="EC" id="2.7.11.1"/>
    </reaction>
</comment>
<keyword evidence="3" id="KW-0808">Transferase</keyword>
<dbReference type="Gene3D" id="1.10.510.10">
    <property type="entry name" value="Transferase(Phosphotransferase) domain 1"/>
    <property type="match status" value="1"/>
</dbReference>
<evidence type="ECO:0000259" key="10">
    <source>
        <dbReference type="PROSITE" id="PS50011"/>
    </source>
</evidence>
<keyword evidence="2" id="KW-0723">Serine/threonine-protein kinase</keyword>
<dbReference type="PANTHER" id="PTHR47634:SF9">
    <property type="entry name" value="PROTEIN KINASE DOMAIN-CONTAINING PROTEIN-RELATED"/>
    <property type="match status" value="1"/>
</dbReference>
<dbReference type="GO" id="GO:0005524">
    <property type="term" value="F:ATP binding"/>
    <property type="evidence" value="ECO:0007669"/>
    <property type="project" value="UniProtKB-UniRule"/>
</dbReference>
<name>A0A9Q0MIH3_BLOTA</name>
<dbReference type="GO" id="GO:0005737">
    <property type="term" value="C:cytoplasm"/>
    <property type="evidence" value="ECO:0007669"/>
    <property type="project" value="TreeGrafter"/>
</dbReference>
<dbReference type="SUPFAM" id="SSF88723">
    <property type="entry name" value="PIN domain-like"/>
    <property type="match status" value="1"/>
</dbReference>
<dbReference type="GO" id="GO:0005634">
    <property type="term" value="C:nucleus"/>
    <property type="evidence" value="ECO:0007669"/>
    <property type="project" value="TreeGrafter"/>
</dbReference>
<accession>A0A9Q0MIH3</accession>
<dbReference type="InterPro" id="IPR017441">
    <property type="entry name" value="Protein_kinase_ATP_BS"/>
</dbReference>
<reference evidence="11" key="1">
    <citation type="submission" date="2022-12" db="EMBL/GenBank/DDBJ databases">
        <title>Genome assemblies of Blomia tropicalis.</title>
        <authorList>
            <person name="Cui Y."/>
        </authorList>
    </citation>
    <scope>NUCLEOTIDE SEQUENCE</scope>
    <source>
        <tissue evidence="11">Adult mites</tissue>
    </source>
</reference>
<dbReference type="PANTHER" id="PTHR47634">
    <property type="entry name" value="PROTEIN KINASE DOMAIN-CONTAINING PROTEIN-RELATED"/>
    <property type="match status" value="1"/>
</dbReference>
<dbReference type="PROSITE" id="PS00108">
    <property type="entry name" value="PROTEIN_KINASE_ST"/>
    <property type="match status" value="1"/>
</dbReference>
<evidence type="ECO:0000256" key="3">
    <source>
        <dbReference type="ARBA" id="ARBA00022679"/>
    </source>
</evidence>
<comment type="caution">
    <text evidence="11">The sequence shown here is derived from an EMBL/GenBank/DDBJ whole genome shotgun (WGS) entry which is preliminary data.</text>
</comment>
<comment type="catalytic activity">
    <reaction evidence="7">
        <text>L-threonyl-[protein] + ATP = O-phospho-L-threonyl-[protein] + ADP + H(+)</text>
        <dbReference type="Rhea" id="RHEA:46608"/>
        <dbReference type="Rhea" id="RHEA-COMP:11060"/>
        <dbReference type="Rhea" id="RHEA-COMP:11605"/>
        <dbReference type="ChEBI" id="CHEBI:15378"/>
        <dbReference type="ChEBI" id="CHEBI:30013"/>
        <dbReference type="ChEBI" id="CHEBI:30616"/>
        <dbReference type="ChEBI" id="CHEBI:61977"/>
        <dbReference type="ChEBI" id="CHEBI:456216"/>
        <dbReference type="EC" id="2.7.11.1"/>
    </reaction>
</comment>
<dbReference type="SMART" id="SM00220">
    <property type="entry name" value="S_TKc"/>
    <property type="match status" value="1"/>
</dbReference>
<dbReference type="FunFam" id="3.30.200.20:FF:000770">
    <property type="entry name" value="SRSF protein kinase 2"/>
    <property type="match status" value="1"/>
</dbReference>